<name>A0A1T4R311_9HYPH</name>
<dbReference type="InterPro" id="IPR050266">
    <property type="entry name" value="AB_hydrolase_sf"/>
</dbReference>
<proteinExistence type="predicted"/>
<dbReference type="InterPro" id="IPR029058">
    <property type="entry name" value="AB_hydrolase_fold"/>
</dbReference>
<dbReference type="PRINTS" id="PR00111">
    <property type="entry name" value="ABHYDROLASE"/>
</dbReference>
<dbReference type="EMBL" id="FUWJ01000004">
    <property type="protein sequence ID" value="SKA10452.1"/>
    <property type="molecule type" value="Genomic_DNA"/>
</dbReference>
<organism evidence="2 3">
    <name type="scientific">Enhydrobacter aerosaccus</name>
    <dbReference type="NCBI Taxonomy" id="225324"/>
    <lineage>
        <taxon>Bacteria</taxon>
        <taxon>Pseudomonadati</taxon>
        <taxon>Pseudomonadota</taxon>
        <taxon>Alphaproteobacteria</taxon>
        <taxon>Hyphomicrobiales</taxon>
        <taxon>Enhydrobacter</taxon>
    </lineage>
</organism>
<reference evidence="3" key="1">
    <citation type="submission" date="2017-02" db="EMBL/GenBank/DDBJ databases">
        <authorList>
            <person name="Varghese N."/>
            <person name="Submissions S."/>
        </authorList>
    </citation>
    <scope>NUCLEOTIDE SEQUENCE [LARGE SCALE GENOMIC DNA]</scope>
    <source>
        <strain evidence="3">ATCC 27094</strain>
    </source>
</reference>
<dbReference type="GO" id="GO:0016020">
    <property type="term" value="C:membrane"/>
    <property type="evidence" value="ECO:0007669"/>
    <property type="project" value="TreeGrafter"/>
</dbReference>
<dbReference type="GO" id="GO:0047372">
    <property type="term" value="F:monoacylglycerol lipase activity"/>
    <property type="evidence" value="ECO:0007669"/>
    <property type="project" value="TreeGrafter"/>
</dbReference>
<dbReference type="GO" id="GO:0046464">
    <property type="term" value="P:acylglycerol catabolic process"/>
    <property type="evidence" value="ECO:0007669"/>
    <property type="project" value="TreeGrafter"/>
</dbReference>
<dbReference type="Gene3D" id="3.40.50.1820">
    <property type="entry name" value="alpha/beta hydrolase"/>
    <property type="match status" value="1"/>
</dbReference>
<dbReference type="RefSeq" id="WP_085935230.1">
    <property type="nucleotide sequence ID" value="NZ_FUWJ01000004.1"/>
</dbReference>
<dbReference type="PANTHER" id="PTHR43798">
    <property type="entry name" value="MONOACYLGLYCEROL LIPASE"/>
    <property type="match status" value="1"/>
</dbReference>
<dbReference type="STRING" id="225324.SAMN02745126_03530"/>
<keyword evidence="3" id="KW-1185">Reference proteome</keyword>
<accession>A0A1T4R311</accession>
<dbReference type="SUPFAM" id="SSF53474">
    <property type="entry name" value="alpha/beta-Hydrolases"/>
    <property type="match status" value="1"/>
</dbReference>
<sequence>MSLDFSAVPHLPDGRTAIEHIEAVAARSEAVRIPMGNGGSMMWHVWGASSGKPILLLFHGGSGSWIHWIRNVLPLSQHYTIYAPDLPGLGESDPPDDVRDIWSVTRCVHAATETLLPKDKPFFLTGFSFGGMVSGHLATLMPDRIRRIALVGAGGLKATRKPGPKLHKLLPEMPAQTLVDEARRNLEILMLHDPAKIDGVAIYMQILNTTRAKTRSREMGLAFRLSEVLPRVTTPLTGIWGEFDSTTYPHIQERIDLFRALQPDFEMNVIPGAGHWVAYEAAEAFNSKLLEVLND</sequence>
<dbReference type="InterPro" id="IPR000073">
    <property type="entry name" value="AB_hydrolase_1"/>
</dbReference>
<protein>
    <submittedName>
        <fullName evidence="2">Pimeloyl-ACP methyl ester carboxylesterase</fullName>
    </submittedName>
</protein>
<dbReference type="AlphaFoldDB" id="A0A1T4R311"/>
<dbReference type="Proteomes" id="UP000190092">
    <property type="component" value="Unassembled WGS sequence"/>
</dbReference>
<evidence type="ECO:0000313" key="2">
    <source>
        <dbReference type="EMBL" id="SKA10452.1"/>
    </source>
</evidence>
<dbReference type="PANTHER" id="PTHR43798:SF33">
    <property type="entry name" value="HYDROLASE, PUTATIVE (AFU_ORTHOLOGUE AFUA_2G14860)-RELATED"/>
    <property type="match status" value="1"/>
</dbReference>
<dbReference type="OrthoDB" id="9815441at2"/>
<feature type="domain" description="AB hydrolase-1" evidence="1">
    <location>
        <begin position="55"/>
        <end position="286"/>
    </location>
</feature>
<dbReference type="Pfam" id="PF12697">
    <property type="entry name" value="Abhydrolase_6"/>
    <property type="match status" value="1"/>
</dbReference>
<gene>
    <name evidence="2" type="ORF">SAMN02745126_03530</name>
</gene>
<evidence type="ECO:0000313" key="3">
    <source>
        <dbReference type="Proteomes" id="UP000190092"/>
    </source>
</evidence>
<evidence type="ECO:0000259" key="1">
    <source>
        <dbReference type="Pfam" id="PF12697"/>
    </source>
</evidence>